<keyword evidence="2" id="KW-0472">Membrane</keyword>
<name>A0AAN7YC89_9EURO</name>
<dbReference type="Pfam" id="PF24854">
    <property type="entry name" value="DUF7728"/>
    <property type="match status" value="1"/>
</dbReference>
<keyword evidence="3" id="KW-0732">Signal</keyword>
<keyword evidence="6" id="KW-1185">Reference proteome</keyword>
<feature type="domain" description="DUF7728" evidence="4">
    <location>
        <begin position="54"/>
        <end position="200"/>
    </location>
</feature>
<gene>
    <name evidence="5" type="ORF">LTR05_002507</name>
</gene>
<evidence type="ECO:0000256" key="1">
    <source>
        <dbReference type="SAM" id="MobiDB-lite"/>
    </source>
</evidence>
<dbReference type="PANTHER" id="PTHR40622:SF1">
    <property type="match status" value="1"/>
</dbReference>
<sequence>MYLSTALVAGLAAATSAFLVPPHVSGDFKDARFRGGPPEHVKEFIHHLLQQRTTAIDLECPDCPYAVSKGQNEEGEYVEWAVEPADSYIHLEFDTHDQSLNLNGQTLLPFNKAHEGRKSKVITAHQFRADDDDQTNDLHLNFALELMPAIPSPHKDDVNLIPIEFTVFGLSGMPVKVNTISLKLIQTPNNDLVIVNTEQVPFRETPGAEACEGATSWPLCRLQAIVASRMRSMLEATKEKANKVHEWVKGCSGGSKSGPSGLSRYSPPSDGEKPHPHHGHHAHHRHHGGHRYHRASHMLHQTLRFFIVPALLGIIGGLVASAVGMLVGQAIILIWFKAYRHGRRGPVRSERETVIVEEEKEEPLPQYENAPRYQELGGTYDVEVEAVHPLDDEKH</sequence>
<protein>
    <recommendedName>
        <fullName evidence="4">DUF7728 domain-containing protein</fullName>
    </recommendedName>
</protein>
<dbReference type="Proteomes" id="UP001309876">
    <property type="component" value="Unassembled WGS sequence"/>
</dbReference>
<proteinExistence type="predicted"/>
<keyword evidence="2" id="KW-1133">Transmembrane helix</keyword>
<keyword evidence="2" id="KW-0812">Transmembrane</keyword>
<evidence type="ECO:0000313" key="6">
    <source>
        <dbReference type="Proteomes" id="UP001309876"/>
    </source>
</evidence>
<reference evidence="5 6" key="1">
    <citation type="submission" date="2023-08" db="EMBL/GenBank/DDBJ databases">
        <title>Black Yeasts Isolated from many extreme environments.</title>
        <authorList>
            <person name="Coleine C."/>
            <person name="Stajich J.E."/>
            <person name="Selbmann L."/>
        </authorList>
    </citation>
    <scope>NUCLEOTIDE SEQUENCE [LARGE SCALE GENOMIC DNA]</scope>
    <source>
        <strain evidence="5 6">CCFEE 5910</strain>
    </source>
</reference>
<dbReference type="PANTHER" id="PTHR40622">
    <property type="match status" value="1"/>
</dbReference>
<evidence type="ECO:0000256" key="3">
    <source>
        <dbReference type="SAM" id="SignalP"/>
    </source>
</evidence>
<dbReference type="InterPro" id="IPR056145">
    <property type="entry name" value="DUF7728"/>
</dbReference>
<evidence type="ECO:0000256" key="2">
    <source>
        <dbReference type="SAM" id="Phobius"/>
    </source>
</evidence>
<feature type="chain" id="PRO_5043055809" description="DUF7728 domain-containing protein" evidence="3">
    <location>
        <begin position="18"/>
        <end position="395"/>
    </location>
</feature>
<accession>A0AAN7YC89</accession>
<evidence type="ECO:0000313" key="5">
    <source>
        <dbReference type="EMBL" id="KAK5088290.1"/>
    </source>
</evidence>
<feature type="signal peptide" evidence="3">
    <location>
        <begin position="1"/>
        <end position="17"/>
    </location>
</feature>
<feature type="region of interest" description="Disordered" evidence="1">
    <location>
        <begin position="247"/>
        <end position="293"/>
    </location>
</feature>
<feature type="compositionally biased region" description="Basic residues" evidence="1">
    <location>
        <begin position="275"/>
        <end position="293"/>
    </location>
</feature>
<feature type="transmembrane region" description="Helical" evidence="2">
    <location>
        <begin position="306"/>
        <end position="336"/>
    </location>
</feature>
<evidence type="ECO:0000259" key="4">
    <source>
        <dbReference type="Pfam" id="PF24854"/>
    </source>
</evidence>
<comment type="caution">
    <text evidence="5">The sequence shown here is derived from an EMBL/GenBank/DDBJ whole genome shotgun (WGS) entry which is preliminary data.</text>
</comment>
<dbReference type="AlphaFoldDB" id="A0AAN7YC89"/>
<organism evidence="5 6">
    <name type="scientific">Lithohypha guttulata</name>
    <dbReference type="NCBI Taxonomy" id="1690604"/>
    <lineage>
        <taxon>Eukaryota</taxon>
        <taxon>Fungi</taxon>
        <taxon>Dikarya</taxon>
        <taxon>Ascomycota</taxon>
        <taxon>Pezizomycotina</taxon>
        <taxon>Eurotiomycetes</taxon>
        <taxon>Chaetothyriomycetidae</taxon>
        <taxon>Chaetothyriales</taxon>
        <taxon>Trichomeriaceae</taxon>
        <taxon>Lithohypha</taxon>
    </lineage>
</organism>
<dbReference type="EMBL" id="JAVRRJ010000002">
    <property type="protein sequence ID" value="KAK5088290.1"/>
    <property type="molecule type" value="Genomic_DNA"/>
</dbReference>